<dbReference type="GO" id="GO:0004519">
    <property type="term" value="F:endonuclease activity"/>
    <property type="evidence" value="ECO:0007669"/>
    <property type="project" value="UniProtKB-KW"/>
</dbReference>
<dbReference type="Gene3D" id="3.30.565.10">
    <property type="entry name" value="Histidine kinase-like ATPase, C-terminal domain"/>
    <property type="match status" value="1"/>
</dbReference>
<evidence type="ECO:0000256" key="12">
    <source>
        <dbReference type="ARBA" id="ARBA00023242"/>
    </source>
</evidence>
<dbReference type="EMBL" id="JAINDJ010000002">
    <property type="protein sequence ID" value="KAG9456636.1"/>
    <property type="molecule type" value="Genomic_DNA"/>
</dbReference>
<keyword evidence="4" id="KW-0479">Metal-binding</keyword>
<keyword evidence="10" id="KW-0943">RNA-mediated gene silencing</keyword>
<keyword evidence="3" id="KW-0540">Nuclease</keyword>
<feature type="domain" description="CW-type" evidence="13">
    <location>
        <begin position="655"/>
        <end position="705"/>
    </location>
</feature>
<dbReference type="Pfam" id="PF13589">
    <property type="entry name" value="HATPase_c_3"/>
    <property type="match status" value="1"/>
</dbReference>
<evidence type="ECO:0000256" key="11">
    <source>
        <dbReference type="ARBA" id="ARBA00023204"/>
    </source>
</evidence>
<comment type="subcellular location">
    <subcellularLocation>
        <location evidence="1">Nucleus</location>
    </subcellularLocation>
</comment>
<keyword evidence="7" id="KW-0863">Zinc-finger</keyword>
<dbReference type="GO" id="GO:0031047">
    <property type="term" value="P:regulatory ncRNA-mediated gene silencing"/>
    <property type="evidence" value="ECO:0007669"/>
    <property type="project" value="UniProtKB-KW"/>
</dbReference>
<dbReference type="PROSITE" id="PS51050">
    <property type="entry name" value="ZF_CW"/>
    <property type="match status" value="1"/>
</dbReference>
<evidence type="ECO:0000256" key="10">
    <source>
        <dbReference type="ARBA" id="ARBA00023158"/>
    </source>
</evidence>
<evidence type="ECO:0000256" key="1">
    <source>
        <dbReference type="ARBA" id="ARBA00004123"/>
    </source>
</evidence>
<comment type="caution">
    <text evidence="14">The sequence shown here is derived from an EMBL/GenBank/DDBJ whole genome shotgun (WGS) entry which is preliminary data.</text>
</comment>
<evidence type="ECO:0000256" key="4">
    <source>
        <dbReference type="ARBA" id="ARBA00022723"/>
    </source>
</evidence>
<keyword evidence="15" id="KW-1185">Reference proteome</keyword>
<keyword evidence="5" id="KW-0378">Hydrolase</keyword>
<dbReference type="Pfam" id="PF07496">
    <property type="entry name" value="zf-CW"/>
    <property type="match status" value="1"/>
</dbReference>
<reference evidence="14 15" key="1">
    <citation type="submission" date="2021-07" db="EMBL/GenBank/DDBJ databases">
        <title>The Aristolochia fimbriata genome: insights into angiosperm evolution, floral development and chemical biosynthesis.</title>
        <authorList>
            <person name="Jiao Y."/>
        </authorList>
    </citation>
    <scope>NUCLEOTIDE SEQUENCE [LARGE SCALE GENOMIC DNA]</scope>
    <source>
        <strain evidence="14">IBCAS-2021</strain>
        <tissue evidence="14">Leaf</tissue>
    </source>
</reference>
<evidence type="ECO:0000313" key="14">
    <source>
        <dbReference type="EMBL" id="KAG9456636.1"/>
    </source>
</evidence>
<evidence type="ECO:0000259" key="13">
    <source>
        <dbReference type="PROSITE" id="PS51050"/>
    </source>
</evidence>
<evidence type="ECO:0000256" key="6">
    <source>
        <dbReference type="ARBA" id="ARBA00022763"/>
    </source>
</evidence>
<dbReference type="InterPro" id="IPR045261">
    <property type="entry name" value="MORC_ATPase"/>
</dbReference>
<dbReference type="PANTHER" id="PTHR23336:SF11">
    <property type="entry name" value="OS06G0622000 PROTEIN"/>
    <property type="match status" value="1"/>
</dbReference>
<dbReference type="GO" id="GO:0008270">
    <property type="term" value="F:zinc ion binding"/>
    <property type="evidence" value="ECO:0007669"/>
    <property type="project" value="UniProtKB-KW"/>
</dbReference>
<dbReference type="AlphaFoldDB" id="A0AAV7F7B4"/>
<dbReference type="Proteomes" id="UP000825729">
    <property type="component" value="Unassembled WGS sequence"/>
</dbReference>
<evidence type="ECO:0000256" key="3">
    <source>
        <dbReference type="ARBA" id="ARBA00022722"/>
    </source>
</evidence>
<dbReference type="InterPro" id="IPR036890">
    <property type="entry name" value="HATPase_C_sf"/>
</dbReference>
<proteinExistence type="inferred from homology"/>
<evidence type="ECO:0000313" key="15">
    <source>
        <dbReference type="Proteomes" id="UP000825729"/>
    </source>
</evidence>
<dbReference type="InterPro" id="IPR011124">
    <property type="entry name" value="Znf_CW"/>
</dbReference>
<name>A0AAV7F7B4_ARIFI</name>
<keyword evidence="12" id="KW-0539">Nucleus</keyword>
<dbReference type="GO" id="GO:0016887">
    <property type="term" value="F:ATP hydrolysis activity"/>
    <property type="evidence" value="ECO:0007669"/>
    <property type="project" value="InterPro"/>
</dbReference>
<dbReference type="PANTHER" id="PTHR23336">
    <property type="entry name" value="ZINC FINGER CW-TYPE COILED-COIL DOMAIN PROTEIN 3"/>
    <property type="match status" value="1"/>
</dbReference>
<dbReference type="InterPro" id="IPR041006">
    <property type="entry name" value="Morc_S5"/>
</dbReference>
<dbReference type="GO" id="GO:0006281">
    <property type="term" value="P:DNA repair"/>
    <property type="evidence" value="ECO:0007669"/>
    <property type="project" value="UniProtKB-KW"/>
</dbReference>
<evidence type="ECO:0000256" key="2">
    <source>
        <dbReference type="ARBA" id="ARBA00007845"/>
    </source>
</evidence>
<keyword evidence="11" id="KW-0234">DNA repair</keyword>
<keyword evidence="9" id="KW-0175">Coiled coil</keyword>
<comment type="similarity">
    <text evidence="2">Belongs to the MORC ATPase protein family.</text>
</comment>
<dbReference type="Pfam" id="PF17942">
    <property type="entry name" value="Morc6_S5"/>
    <property type="match status" value="1"/>
</dbReference>
<dbReference type="Gene3D" id="3.30.40.100">
    <property type="match status" value="1"/>
</dbReference>
<sequence>MGHRLLNLNEPPVEGGGVSIMLQKDTKPISRVKCINPPDAVPCVWNITEIRTAETYPVAGLPRCFVRPASENYHQKREWGLFVGFLRKHKRVAHASSEECDLYILPPVVDEDFSQISVAYQEKKGSPALNHPEDGLKDDIPQECNDGHKSVSLPSTATKDQRVCMYSKKTSSDLDVQHPSTSQVPFSCGQDVLREDVAESSAANCRGAPSVASASKLLQKGHSSKEKDMPRCVDSSVHNLADISFKKNYMRTDPSYLVTLSHTHSGWIFGAIAELVDNSRDAKALSLLISVESFYSKQAVRKIPVLCVIDDGHGMPHSDIVRMLSFGHKQPDECNRDYIGRFGIGFKSGAMRLGQDAIVLTQNDNSRSVALLSQSYNKGKDNLEIPIVSYRREGSFMEVDTNIHSQASADYHLNAIKEFSPFNEYFIGEKLALFGECGTGTQIYIWNLDKWGSNYTLDWVGPKEGINSPNHCEGDILIRSRRIRTRPGQISREVLLDYSLQSYLEVIFLVPRMRISIQGSLVKSRPLAKSLSKTCMVKGEIVGRDVELTLGYSHHEWQRANCGIFLYWHGRLIEAYKRVGGMVHNADMGRGVIGVIDVTDLMDDDNGQVMVLNNKQGFQDCELYAKLEEWLGNRCDEYWDNNFDKLSLRKSSANHKPDHEWVQCDKCRKWRVLSAGSNSDTLPSEWFCYMPPFCGNCEIVEQKVGRGVITVGTKRSGTNGKQEIVQVEEVPETSEANLTDIGDDKKVGPVETDDPHFLEPAMTPYFSHRHAMKSFVCIW</sequence>
<keyword evidence="6" id="KW-0227">DNA damage</keyword>
<evidence type="ECO:0000256" key="8">
    <source>
        <dbReference type="ARBA" id="ARBA00022833"/>
    </source>
</evidence>
<protein>
    <recommendedName>
        <fullName evidence="13">CW-type domain-containing protein</fullName>
    </recommendedName>
</protein>
<gene>
    <name evidence="14" type="ORF">H6P81_001144</name>
</gene>
<organism evidence="14 15">
    <name type="scientific">Aristolochia fimbriata</name>
    <name type="common">White veined hardy Dutchman's pipe vine</name>
    <dbReference type="NCBI Taxonomy" id="158543"/>
    <lineage>
        <taxon>Eukaryota</taxon>
        <taxon>Viridiplantae</taxon>
        <taxon>Streptophyta</taxon>
        <taxon>Embryophyta</taxon>
        <taxon>Tracheophyta</taxon>
        <taxon>Spermatophyta</taxon>
        <taxon>Magnoliopsida</taxon>
        <taxon>Magnoliidae</taxon>
        <taxon>Piperales</taxon>
        <taxon>Aristolochiaceae</taxon>
        <taxon>Aristolochia</taxon>
    </lineage>
</organism>
<dbReference type="SUPFAM" id="SSF55874">
    <property type="entry name" value="ATPase domain of HSP90 chaperone/DNA topoisomerase II/histidine kinase"/>
    <property type="match status" value="1"/>
</dbReference>
<evidence type="ECO:0000256" key="9">
    <source>
        <dbReference type="ARBA" id="ARBA00023054"/>
    </source>
</evidence>
<dbReference type="GO" id="GO:0005634">
    <property type="term" value="C:nucleus"/>
    <property type="evidence" value="ECO:0007669"/>
    <property type="project" value="UniProtKB-SubCell"/>
</dbReference>
<keyword evidence="5" id="KW-0255">Endonuclease</keyword>
<evidence type="ECO:0000256" key="7">
    <source>
        <dbReference type="ARBA" id="ARBA00022771"/>
    </source>
</evidence>
<evidence type="ECO:0000256" key="5">
    <source>
        <dbReference type="ARBA" id="ARBA00022759"/>
    </source>
</evidence>
<keyword evidence="8" id="KW-0862">Zinc</keyword>
<dbReference type="GO" id="GO:0031349">
    <property type="term" value="P:positive regulation of defense response"/>
    <property type="evidence" value="ECO:0007669"/>
    <property type="project" value="UniProtKB-ARBA"/>
</dbReference>
<accession>A0AAV7F7B4</accession>